<dbReference type="OrthoDB" id="8116725at2"/>
<sequence>MLVRLVRLSLGALRAYGQRRRSRAELARFNSRDLADIGLPRRED</sequence>
<dbReference type="Pfam" id="PF06568">
    <property type="entry name" value="YjiS-like"/>
    <property type="match status" value="1"/>
</dbReference>
<dbReference type="RefSeq" id="WP_151004286.1">
    <property type="nucleotide sequence ID" value="NZ_BPQY01000641.1"/>
</dbReference>
<comment type="caution">
    <text evidence="2">The sequence shown here is derived from an EMBL/GenBank/DDBJ whole genome shotgun (WGS) entry which is preliminary data.</text>
</comment>
<name>A0A6L3SQG2_9HYPH</name>
<accession>A0A6L3SQG2</accession>
<dbReference type="InterPro" id="IPR009506">
    <property type="entry name" value="YjiS-like"/>
</dbReference>
<evidence type="ECO:0000259" key="1">
    <source>
        <dbReference type="Pfam" id="PF06568"/>
    </source>
</evidence>
<reference evidence="2 3" key="1">
    <citation type="submission" date="2019-09" db="EMBL/GenBank/DDBJ databases">
        <title>YIM 48816 draft genome.</title>
        <authorList>
            <person name="Jiang L."/>
        </authorList>
    </citation>
    <scope>NUCLEOTIDE SEQUENCE [LARGE SCALE GENOMIC DNA]</scope>
    <source>
        <strain evidence="2 3">YIM 48816</strain>
    </source>
</reference>
<dbReference type="AlphaFoldDB" id="A0A6L3SQG2"/>
<keyword evidence="3" id="KW-1185">Reference proteome</keyword>
<protein>
    <submittedName>
        <fullName evidence="2">DUF1127 domain-containing protein</fullName>
    </submittedName>
</protein>
<gene>
    <name evidence="2" type="ORF">F6X53_27225</name>
</gene>
<organism evidence="2 3">
    <name type="scientific">Methylobacterium soli</name>
    <dbReference type="NCBI Taxonomy" id="553447"/>
    <lineage>
        <taxon>Bacteria</taxon>
        <taxon>Pseudomonadati</taxon>
        <taxon>Pseudomonadota</taxon>
        <taxon>Alphaproteobacteria</taxon>
        <taxon>Hyphomicrobiales</taxon>
        <taxon>Methylobacteriaceae</taxon>
        <taxon>Methylobacterium</taxon>
    </lineage>
</organism>
<feature type="domain" description="YjiS-like" evidence="1">
    <location>
        <begin position="12"/>
        <end position="41"/>
    </location>
</feature>
<evidence type="ECO:0000313" key="3">
    <source>
        <dbReference type="Proteomes" id="UP000474159"/>
    </source>
</evidence>
<proteinExistence type="predicted"/>
<dbReference type="Proteomes" id="UP000474159">
    <property type="component" value="Unassembled WGS sequence"/>
</dbReference>
<dbReference type="EMBL" id="VZZK01000043">
    <property type="protein sequence ID" value="KAB1073331.1"/>
    <property type="molecule type" value="Genomic_DNA"/>
</dbReference>
<evidence type="ECO:0000313" key="2">
    <source>
        <dbReference type="EMBL" id="KAB1073331.1"/>
    </source>
</evidence>